<dbReference type="EMBL" id="JAIWYP010000014">
    <property type="protein sequence ID" value="KAH3711739.1"/>
    <property type="molecule type" value="Genomic_DNA"/>
</dbReference>
<dbReference type="AlphaFoldDB" id="A0A9D4BW78"/>
<gene>
    <name evidence="1" type="ORF">DPMN_071412</name>
</gene>
<reference evidence="1" key="2">
    <citation type="submission" date="2020-11" db="EMBL/GenBank/DDBJ databases">
        <authorList>
            <person name="McCartney M.A."/>
            <person name="Auch B."/>
            <person name="Kono T."/>
            <person name="Mallez S."/>
            <person name="Becker A."/>
            <person name="Gohl D.M."/>
            <person name="Silverstein K.A.T."/>
            <person name="Koren S."/>
            <person name="Bechman K.B."/>
            <person name="Herman A."/>
            <person name="Abrahante J.E."/>
            <person name="Garbe J."/>
        </authorList>
    </citation>
    <scope>NUCLEOTIDE SEQUENCE</scope>
    <source>
        <strain evidence="1">Duluth1</strain>
        <tissue evidence="1">Whole animal</tissue>
    </source>
</reference>
<protein>
    <submittedName>
        <fullName evidence="1">Uncharacterized protein</fullName>
    </submittedName>
</protein>
<evidence type="ECO:0000313" key="1">
    <source>
        <dbReference type="EMBL" id="KAH3711739.1"/>
    </source>
</evidence>
<sequence>MISENSFVNLLRGYTAVSVSFVKTIISKNSFNNCSSTTLISVKNGFDHLIANNTFVNSTDSICYVQTKQPYTKGKTISAPFNYWDTSDIFSVKSKVCDFFVDSSTAIIDVTGFYEDSSMKKLNYSTTIDQFRSAINEATNIAYIGGIVDDDIDISTLGVSRFLLNRSLLIQGGVTVRIQGVTLNISDARGIVVLGLNALINNDFMYRVK</sequence>
<evidence type="ECO:0000313" key="2">
    <source>
        <dbReference type="Proteomes" id="UP000828390"/>
    </source>
</evidence>
<name>A0A9D4BW78_DREPO</name>
<comment type="caution">
    <text evidence="1">The sequence shown here is derived from an EMBL/GenBank/DDBJ whole genome shotgun (WGS) entry which is preliminary data.</text>
</comment>
<organism evidence="1 2">
    <name type="scientific">Dreissena polymorpha</name>
    <name type="common">Zebra mussel</name>
    <name type="synonym">Mytilus polymorpha</name>
    <dbReference type="NCBI Taxonomy" id="45954"/>
    <lineage>
        <taxon>Eukaryota</taxon>
        <taxon>Metazoa</taxon>
        <taxon>Spiralia</taxon>
        <taxon>Lophotrochozoa</taxon>
        <taxon>Mollusca</taxon>
        <taxon>Bivalvia</taxon>
        <taxon>Autobranchia</taxon>
        <taxon>Heteroconchia</taxon>
        <taxon>Euheterodonta</taxon>
        <taxon>Imparidentia</taxon>
        <taxon>Neoheterodontei</taxon>
        <taxon>Myida</taxon>
        <taxon>Dreissenoidea</taxon>
        <taxon>Dreissenidae</taxon>
        <taxon>Dreissena</taxon>
    </lineage>
</organism>
<dbReference type="Proteomes" id="UP000828390">
    <property type="component" value="Unassembled WGS sequence"/>
</dbReference>
<proteinExistence type="predicted"/>
<reference evidence="1" key="1">
    <citation type="journal article" date="2019" name="bioRxiv">
        <title>The Genome of the Zebra Mussel, Dreissena polymorpha: A Resource for Invasive Species Research.</title>
        <authorList>
            <person name="McCartney M.A."/>
            <person name="Auch B."/>
            <person name="Kono T."/>
            <person name="Mallez S."/>
            <person name="Zhang Y."/>
            <person name="Obille A."/>
            <person name="Becker A."/>
            <person name="Abrahante J.E."/>
            <person name="Garbe J."/>
            <person name="Badalamenti J.P."/>
            <person name="Herman A."/>
            <person name="Mangelson H."/>
            <person name="Liachko I."/>
            <person name="Sullivan S."/>
            <person name="Sone E.D."/>
            <person name="Koren S."/>
            <person name="Silverstein K.A.T."/>
            <person name="Beckman K.B."/>
            <person name="Gohl D.M."/>
        </authorList>
    </citation>
    <scope>NUCLEOTIDE SEQUENCE</scope>
    <source>
        <strain evidence="1">Duluth1</strain>
        <tissue evidence="1">Whole animal</tissue>
    </source>
</reference>
<keyword evidence="2" id="KW-1185">Reference proteome</keyword>
<accession>A0A9D4BW78</accession>